<evidence type="ECO:0000256" key="1">
    <source>
        <dbReference type="ARBA" id="ARBA00004123"/>
    </source>
</evidence>
<dbReference type="PANTHER" id="PTHR18829:SF0">
    <property type="entry name" value="PROTEIN YAE1 HOMOLOG"/>
    <property type="match status" value="1"/>
</dbReference>
<organism evidence="9 10">
    <name type="scientific">Athelia psychrophila</name>
    <dbReference type="NCBI Taxonomy" id="1759441"/>
    <lineage>
        <taxon>Eukaryota</taxon>
        <taxon>Fungi</taxon>
        <taxon>Dikarya</taxon>
        <taxon>Basidiomycota</taxon>
        <taxon>Agaricomycotina</taxon>
        <taxon>Agaricomycetes</taxon>
        <taxon>Agaricomycetidae</taxon>
        <taxon>Atheliales</taxon>
        <taxon>Atheliaceae</taxon>
        <taxon>Athelia</taxon>
    </lineage>
</organism>
<evidence type="ECO:0000256" key="4">
    <source>
        <dbReference type="ARBA" id="ARBA00017286"/>
    </source>
</evidence>
<dbReference type="Pfam" id="PF09811">
    <property type="entry name" value="Yae1_N"/>
    <property type="match status" value="1"/>
</dbReference>
<evidence type="ECO:0000259" key="8">
    <source>
        <dbReference type="Pfam" id="PF09811"/>
    </source>
</evidence>
<name>A0A166PNB8_9AGAM</name>
<sequence length="189" mass="20416">MDSPWDDDVDFNTVSEWSKISNDFTNNGYREGITEGKESALQEGFDSGFAQIGVPLGQELGLMRGVASALVAFLTGASASEEDAVVSEAREIASLLSNIRFTDIVPRDLEAEAHARQHLGAADDDDAMDENEELAEKRKVEQLEDMLSQLTADKSTGLNQPGRPTAADLAALQGRLDALCQKLNLGLNF</sequence>
<keyword evidence="6" id="KW-0963">Cytoplasm</keyword>
<dbReference type="STRING" id="436010.A0A166PNB8"/>
<dbReference type="Proteomes" id="UP000076532">
    <property type="component" value="Unassembled WGS sequence"/>
</dbReference>
<comment type="similarity">
    <text evidence="3">Belongs to the YAE1 family.</text>
</comment>
<comment type="subcellular location">
    <subcellularLocation>
        <location evidence="2">Cytoplasm</location>
    </subcellularLocation>
    <subcellularLocation>
        <location evidence="1">Nucleus</location>
    </subcellularLocation>
</comment>
<evidence type="ECO:0000313" key="10">
    <source>
        <dbReference type="Proteomes" id="UP000076532"/>
    </source>
</evidence>
<feature type="domain" description="Essential protein Yae1 N-terminal" evidence="8">
    <location>
        <begin position="28"/>
        <end position="67"/>
    </location>
</feature>
<evidence type="ECO:0000256" key="5">
    <source>
        <dbReference type="ARBA" id="ARBA00018400"/>
    </source>
</evidence>
<dbReference type="PANTHER" id="PTHR18829">
    <property type="entry name" value="PROTEIN YAE1 HOMOLOG"/>
    <property type="match status" value="1"/>
</dbReference>
<proteinExistence type="inferred from homology"/>
<protein>
    <recommendedName>
        <fullName evidence="5">Protein YAE1</fullName>
    </recommendedName>
    <alternativeName>
        <fullName evidence="4">Protein yae1</fullName>
    </alternativeName>
</protein>
<keyword evidence="7" id="KW-0539">Nucleus</keyword>
<dbReference type="OrthoDB" id="20086at2759"/>
<dbReference type="GO" id="GO:0005634">
    <property type="term" value="C:nucleus"/>
    <property type="evidence" value="ECO:0007669"/>
    <property type="project" value="UniProtKB-SubCell"/>
</dbReference>
<keyword evidence="10" id="KW-1185">Reference proteome</keyword>
<accession>A0A166PNB8</accession>
<dbReference type="InterPro" id="IPR019191">
    <property type="entry name" value="Essential_protein_Yae1_N"/>
</dbReference>
<evidence type="ECO:0000256" key="2">
    <source>
        <dbReference type="ARBA" id="ARBA00004496"/>
    </source>
</evidence>
<dbReference type="EMBL" id="KV417515">
    <property type="protein sequence ID" value="KZP26270.1"/>
    <property type="molecule type" value="Genomic_DNA"/>
</dbReference>
<reference evidence="9 10" key="1">
    <citation type="journal article" date="2016" name="Mol. Biol. Evol.">
        <title>Comparative Genomics of Early-Diverging Mushroom-Forming Fungi Provides Insights into the Origins of Lignocellulose Decay Capabilities.</title>
        <authorList>
            <person name="Nagy L.G."/>
            <person name="Riley R."/>
            <person name="Tritt A."/>
            <person name="Adam C."/>
            <person name="Daum C."/>
            <person name="Floudas D."/>
            <person name="Sun H."/>
            <person name="Yadav J.S."/>
            <person name="Pangilinan J."/>
            <person name="Larsson K.H."/>
            <person name="Matsuura K."/>
            <person name="Barry K."/>
            <person name="Labutti K."/>
            <person name="Kuo R."/>
            <person name="Ohm R.A."/>
            <person name="Bhattacharya S.S."/>
            <person name="Shirouzu T."/>
            <person name="Yoshinaga Y."/>
            <person name="Martin F.M."/>
            <person name="Grigoriev I.V."/>
            <person name="Hibbett D.S."/>
        </authorList>
    </citation>
    <scope>NUCLEOTIDE SEQUENCE [LARGE SCALE GENOMIC DNA]</scope>
    <source>
        <strain evidence="9 10">CBS 109695</strain>
    </source>
</reference>
<evidence type="ECO:0000313" key="9">
    <source>
        <dbReference type="EMBL" id="KZP26270.1"/>
    </source>
</evidence>
<evidence type="ECO:0000256" key="6">
    <source>
        <dbReference type="ARBA" id="ARBA00022490"/>
    </source>
</evidence>
<gene>
    <name evidence="9" type="ORF">FIBSPDRAFT_909248</name>
</gene>
<dbReference type="InterPro" id="IPR038881">
    <property type="entry name" value="Yae1-like"/>
</dbReference>
<evidence type="ECO:0000256" key="3">
    <source>
        <dbReference type="ARBA" id="ARBA00007096"/>
    </source>
</evidence>
<dbReference type="AlphaFoldDB" id="A0A166PNB8"/>
<evidence type="ECO:0000256" key="7">
    <source>
        <dbReference type="ARBA" id="ARBA00023242"/>
    </source>
</evidence>
<dbReference type="GO" id="GO:0005737">
    <property type="term" value="C:cytoplasm"/>
    <property type="evidence" value="ECO:0007669"/>
    <property type="project" value="UniProtKB-SubCell"/>
</dbReference>